<dbReference type="OrthoDB" id="1524959at2"/>
<evidence type="ECO:0000256" key="5">
    <source>
        <dbReference type="ARBA" id="ARBA00023186"/>
    </source>
</evidence>
<keyword evidence="7" id="KW-0966">Cell projection</keyword>
<keyword evidence="7" id="KW-0282">Flagellum</keyword>
<keyword evidence="4 6" id="KW-1005">Bacterial flagellum biogenesis</keyword>
<dbReference type="Pfam" id="PF02561">
    <property type="entry name" value="FliS"/>
    <property type="match status" value="1"/>
</dbReference>
<dbReference type="PANTHER" id="PTHR34773">
    <property type="entry name" value="FLAGELLAR SECRETION CHAPERONE FLIS"/>
    <property type="match status" value="1"/>
</dbReference>
<comment type="subcellular location">
    <subcellularLocation>
        <location evidence="1 6">Cytoplasm</location>
        <location evidence="1 6">Cytosol</location>
    </subcellularLocation>
</comment>
<evidence type="ECO:0000313" key="7">
    <source>
        <dbReference type="EMBL" id="AOT70016.1"/>
    </source>
</evidence>
<dbReference type="EMBL" id="CP017269">
    <property type="protein sequence ID" value="AOT70016.1"/>
    <property type="molecule type" value="Genomic_DNA"/>
</dbReference>
<proteinExistence type="inferred from homology"/>
<keyword evidence="5" id="KW-0143">Chaperone</keyword>
<dbReference type="CDD" id="cd16098">
    <property type="entry name" value="FliS"/>
    <property type="match status" value="1"/>
</dbReference>
<evidence type="ECO:0000256" key="2">
    <source>
        <dbReference type="ARBA" id="ARBA00008787"/>
    </source>
</evidence>
<gene>
    <name evidence="7" type="ORF">Gferi_10710</name>
</gene>
<evidence type="ECO:0000256" key="6">
    <source>
        <dbReference type="PIRNR" id="PIRNR039090"/>
    </source>
</evidence>
<dbReference type="STRING" id="1424294.Gferi_10710"/>
<dbReference type="InterPro" id="IPR036584">
    <property type="entry name" value="FliS_sf"/>
</dbReference>
<keyword evidence="7" id="KW-0969">Cilium</keyword>
<organism evidence="7 8">
    <name type="scientific">Geosporobacter ferrireducens</name>
    <dbReference type="NCBI Taxonomy" id="1424294"/>
    <lineage>
        <taxon>Bacteria</taxon>
        <taxon>Bacillati</taxon>
        <taxon>Bacillota</taxon>
        <taxon>Clostridia</taxon>
        <taxon>Peptostreptococcales</taxon>
        <taxon>Thermotaleaceae</taxon>
        <taxon>Geosporobacter</taxon>
    </lineage>
</organism>
<dbReference type="SUPFAM" id="SSF101116">
    <property type="entry name" value="Flagellar export chaperone FliS"/>
    <property type="match status" value="1"/>
</dbReference>
<evidence type="ECO:0000313" key="8">
    <source>
        <dbReference type="Proteomes" id="UP000095743"/>
    </source>
</evidence>
<dbReference type="PIRSF" id="PIRSF039090">
    <property type="entry name" value="Flis"/>
    <property type="match status" value="1"/>
</dbReference>
<name>A0A1D8GGL8_9FIRM</name>
<protein>
    <recommendedName>
        <fullName evidence="6">Flagellar secretion chaperone FliS</fullName>
    </recommendedName>
</protein>
<dbReference type="Proteomes" id="UP000095743">
    <property type="component" value="Chromosome"/>
</dbReference>
<dbReference type="GO" id="GO:0044780">
    <property type="term" value="P:bacterial-type flagellum assembly"/>
    <property type="evidence" value="ECO:0007669"/>
    <property type="project" value="InterPro"/>
</dbReference>
<dbReference type="InterPro" id="IPR003713">
    <property type="entry name" value="FliS"/>
</dbReference>
<dbReference type="NCBIfam" id="TIGR00208">
    <property type="entry name" value="fliS"/>
    <property type="match status" value="1"/>
</dbReference>
<keyword evidence="8" id="KW-1185">Reference proteome</keyword>
<sequence length="128" mass="14906">MALNNPYNAYNQYKQNNVMMAPPQELTLMLYNGAIKFANQAMLAIDEKNISKAHQLILRTSDIITELNITLDMQYEISKNLRSLYVFILERLIDANVKKDKQYIAEALEIITQLRDTWKEAMHLAKNK</sequence>
<evidence type="ECO:0000256" key="4">
    <source>
        <dbReference type="ARBA" id="ARBA00022795"/>
    </source>
</evidence>
<accession>A0A1D8GGL8</accession>
<dbReference type="Gene3D" id="1.20.120.340">
    <property type="entry name" value="Flagellar protein FliS"/>
    <property type="match status" value="1"/>
</dbReference>
<dbReference type="GO" id="GO:0005829">
    <property type="term" value="C:cytosol"/>
    <property type="evidence" value="ECO:0007669"/>
    <property type="project" value="UniProtKB-SubCell"/>
</dbReference>
<dbReference type="GO" id="GO:0071973">
    <property type="term" value="P:bacterial-type flagellum-dependent cell motility"/>
    <property type="evidence" value="ECO:0007669"/>
    <property type="project" value="TreeGrafter"/>
</dbReference>
<comment type="similarity">
    <text evidence="2 6">Belongs to the FliS family.</text>
</comment>
<evidence type="ECO:0000256" key="3">
    <source>
        <dbReference type="ARBA" id="ARBA00022490"/>
    </source>
</evidence>
<evidence type="ECO:0000256" key="1">
    <source>
        <dbReference type="ARBA" id="ARBA00004514"/>
    </source>
</evidence>
<reference evidence="7 8" key="1">
    <citation type="submission" date="2016-09" db="EMBL/GenBank/DDBJ databases">
        <title>Genomic analysis reveals versatility of anaerobic energy metabolism of Geosporobacter ferrireducens IRF9 of phylum Firmicutes.</title>
        <authorList>
            <person name="Kim S.-J."/>
        </authorList>
    </citation>
    <scope>NUCLEOTIDE SEQUENCE [LARGE SCALE GENOMIC DNA]</scope>
    <source>
        <strain evidence="7 8">IRF9</strain>
    </source>
</reference>
<dbReference type="KEGG" id="gfe:Gferi_10710"/>
<dbReference type="AlphaFoldDB" id="A0A1D8GGL8"/>
<keyword evidence="3 6" id="KW-0963">Cytoplasm</keyword>
<dbReference type="PANTHER" id="PTHR34773:SF1">
    <property type="entry name" value="FLAGELLAR SECRETION CHAPERONE FLIS"/>
    <property type="match status" value="1"/>
</dbReference>
<dbReference type="RefSeq" id="WP_069976287.1">
    <property type="nucleotide sequence ID" value="NZ_CP017269.1"/>
</dbReference>